<dbReference type="Proteomes" id="UP001501469">
    <property type="component" value="Unassembled WGS sequence"/>
</dbReference>
<proteinExistence type="predicted"/>
<dbReference type="EMBL" id="BAABDK010000031">
    <property type="protein sequence ID" value="GAA4049432.1"/>
    <property type="molecule type" value="Genomic_DNA"/>
</dbReference>
<evidence type="ECO:0000313" key="2">
    <source>
        <dbReference type="Proteomes" id="UP001501469"/>
    </source>
</evidence>
<protein>
    <submittedName>
        <fullName evidence="1">Uncharacterized protein</fullName>
    </submittedName>
</protein>
<dbReference type="RefSeq" id="WP_345058181.1">
    <property type="nucleotide sequence ID" value="NZ_BAABDK010000031.1"/>
</dbReference>
<gene>
    <name evidence="1" type="ORF">GCM10022409_40010</name>
</gene>
<name>A0ABP7UPX1_9BACT</name>
<keyword evidence="2" id="KW-1185">Reference proteome</keyword>
<accession>A0ABP7UPX1</accession>
<sequence>MQSTDLPERWKLKLQEYLVAKGSTKPEKLSASEFSSETSVNIRFEDDSHVEYRYAFVIKAPEFREVAVFTEHCGYHIFPLYDGLELIITSN</sequence>
<comment type="caution">
    <text evidence="1">The sequence shown here is derived from an EMBL/GenBank/DDBJ whole genome shotgun (WGS) entry which is preliminary data.</text>
</comment>
<organism evidence="1 2">
    <name type="scientific">Hymenobacter glaciei</name>
    <dbReference type="NCBI Taxonomy" id="877209"/>
    <lineage>
        <taxon>Bacteria</taxon>
        <taxon>Pseudomonadati</taxon>
        <taxon>Bacteroidota</taxon>
        <taxon>Cytophagia</taxon>
        <taxon>Cytophagales</taxon>
        <taxon>Hymenobacteraceae</taxon>
        <taxon>Hymenobacter</taxon>
    </lineage>
</organism>
<reference evidence="2" key="1">
    <citation type="journal article" date="2019" name="Int. J. Syst. Evol. Microbiol.">
        <title>The Global Catalogue of Microorganisms (GCM) 10K type strain sequencing project: providing services to taxonomists for standard genome sequencing and annotation.</title>
        <authorList>
            <consortium name="The Broad Institute Genomics Platform"/>
            <consortium name="The Broad Institute Genome Sequencing Center for Infectious Disease"/>
            <person name="Wu L."/>
            <person name="Ma J."/>
        </authorList>
    </citation>
    <scope>NUCLEOTIDE SEQUENCE [LARGE SCALE GENOMIC DNA]</scope>
    <source>
        <strain evidence="2">JCM 17225</strain>
    </source>
</reference>
<evidence type="ECO:0000313" key="1">
    <source>
        <dbReference type="EMBL" id="GAA4049432.1"/>
    </source>
</evidence>